<dbReference type="AlphaFoldDB" id="A0A561SPS9"/>
<dbReference type="EMBL" id="VIWU01000001">
    <property type="protein sequence ID" value="TWF76872.1"/>
    <property type="molecule type" value="Genomic_DNA"/>
</dbReference>
<sequence length="105" mass="11135">MRQPLRDIAAAQHGAFSTAQAMSCYSRGELRALVSSGRWEAVFTGTYRVKSGRPSPILRLSAAGLSIGREVPACLHTAAELHGFGVLDDTATHVAVRPDEACAPD</sequence>
<dbReference type="OrthoDB" id="3173471at2"/>
<evidence type="ECO:0000313" key="1">
    <source>
        <dbReference type="EMBL" id="TWF76872.1"/>
    </source>
</evidence>
<proteinExistence type="predicted"/>
<evidence type="ECO:0000313" key="2">
    <source>
        <dbReference type="Proteomes" id="UP000321261"/>
    </source>
</evidence>
<protein>
    <submittedName>
        <fullName evidence="1">Uncharacterized protein</fullName>
    </submittedName>
</protein>
<name>A0A561SPS9_9PSEU</name>
<organism evidence="1 2">
    <name type="scientific">Pseudonocardia hierapolitana</name>
    <dbReference type="NCBI Taxonomy" id="1128676"/>
    <lineage>
        <taxon>Bacteria</taxon>
        <taxon>Bacillati</taxon>
        <taxon>Actinomycetota</taxon>
        <taxon>Actinomycetes</taxon>
        <taxon>Pseudonocardiales</taxon>
        <taxon>Pseudonocardiaceae</taxon>
        <taxon>Pseudonocardia</taxon>
    </lineage>
</organism>
<gene>
    <name evidence="1" type="ORF">FHX44_112770</name>
</gene>
<dbReference type="RefSeq" id="WP_147256150.1">
    <property type="nucleotide sequence ID" value="NZ_VIWU01000001.1"/>
</dbReference>
<dbReference type="Proteomes" id="UP000321261">
    <property type="component" value="Unassembled WGS sequence"/>
</dbReference>
<keyword evidence="2" id="KW-1185">Reference proteome</keyword>
<reference evidence="1 2" key="1">
    <citation type="submission" date="2019-06" db="EMBL/GenBank/DDBJ databases">
        <title>Sequencing the genomes of 1000 actinobacteria strains.</title>
        <authorList>
            <person name="Klenk H.-P."/>
        </authorList>
    </citation>
    <scope>NUCLEOTIDE SEQUENCE [LARGE SCALE GENOMIC DNA]</scope>
    <source>
        <strain evidence="1 2">DSM 45671</strain>
    </source>
</reference>
<accession>A0A561SPS9</accession>
<comment type="caution">
    <text evidence="1">The sequence shown here is derived from an EMBL/GenBank/DDBJ whole genome shotgun (WGS) entry which is preliminary data.</text>
</comment>